<sequence length="260" mass="29944">MLLPETSIHSAEETPSEYSGVGIVLRMLPAGIYLKSMVYIKKIKENWDEPFIVFKNTLLNIKNYKFDYLTLMAAQKEREKRLSVKQLSKLDRYVGILIDYQCLDNVNTPHSFKHRYKRKYRSTLNKRFDRVFLNQPQSHSLTQIRHHNHHRRLRNRVVEASISLGTLIPIPELLPDDELVSTLPSSLHRFVDMLLSLSLSMQGVRGWEKVNGVMVPFVFDEKASSSGMNVDTDGDSIKFCDNSTWSKAGSVEIPIVFISN</sequence>
<evidence type="ECO:0000313" key="1">
    <source>
        <dbReference type="EnsemblMetazoa" id="GPPI003406-PA"/>
    </source>
</evidence>
<keyword evidence="2" id="KW-1185">Reference proteome</keyword>
<organism evidence="1 2">
    <name type="scientific">Glossina palpalis gambiensis</name>
    <dbReference type="NCBI Taxonomy" id="67801"/>
    <lineage>
        <taxon>Eukaryota</taxon>
        <taxon>Metazoa</taxon>
        <taxon>Ecdysozoa</taxon>
        <taxon>Arthropoda</taxon>
        <taxon>Hexapoda</taxon>
        <taxon>Insecta</taxon>
        <taxon>Pterygota</taxon>
        <taxon>Neoptera</taxon>
        <taxon>Endopterygota</taxon>
        <taxon>Diptera</taxon>
        <taxon>Brachycera</taxon>
        <taxon>Muscomorpha</taxon>
        <taxon>Hippoboscoidea</taxon>
        <taxon>Glossinidae</taxon>
        <taxon>Glossina</taxon>
    </lineage>
</organism>
<dbReference type="EMBL" id="JXJN01001085">
    <property type="status" value="NOT_ANNOTATED_CDS"/>
    <property type="molecule type" value="Genomic_DNA"/>
</dbReference>
<evidence type="ECO:0000313" key="2">
    <source>
        <dbReference type="Proteomes" id="UP000092460"/>
    </source>
</evidence>
<proteinExistence type="predicted"/>
<dbReference type="EnsemblMetazoa" id="GPPI003406-RA">
    <property type="protein sequence ID" value="GPPI003406-PA"/>
    <property type="gene ID" value="GPPI003406"/>
</dbReference>
<protein>
    <submittedName>
        <fullName evidence="1">Uncharacterized protein</fullName>
    </submittedName>
</protein>
<dbReference type="VEuPathDB" id="VectorBase:GPPI003406"/>
<name>A0A1B0ANZ7_9MUSC</name>
<reference evidence="1" key="2">
    <citation type="submission" date="2020-05" db="UniProtKB">
        <authorList>
            <consortium name="EnsemblMetazoa"/>
        </authorList>
    </citation>
    <scope>IDENTIFICATION</scope>
    <source>
        <strain evidence="1">IAEA</strain>
    </source>
</reference>
<accession>A0A1B0ANZ7</accession>
<dbReference type="Proteomes" id="UP000092460">
    <property type="component" value="Unassembled WGS sequence"/>
</dbReference>
<reference evidence="2" key="1">
    <citation type="submission" date="2015-01" db="EMBL/GenBank/DDBJ databases">
        <authorList>
            <person name="Aksoy S."/>
            <person name="Warren W."/>
            <person name="Wilson R.K."/>
        </authorList>
    </citation>
    <scope>NUCLEOTIDE SEQUENCE [LARGE SCALE GENOMIC DNA]</scope>
    <source>
        <strain evidence="2">IAEA</strain>
    </source>
</reference>
<dbReference type="AlphaFoldDB" id="A0A1B0ANZ7"/>